<feature type="compositionally biased region" description="Basic and acidic residues" evidence="1">
    <location>
        <begin position="8"/>
        <end position="39"/>
    </location>
</feature>
<gene>
    <name evidence="2" type="ORF">FEQUK3_LOCUS9934</name>
</gene>
<feature type="compositionally biased region" description="Low complexity" evidence="1">
    <location>
        <begin position="70"/>
        <end position="81"/>
    </location>
</feature>
<accession>A0A8J2IXI6</accession>
<name>A0A8J2IXI6_FUSEQ</name>
<evidence type="ECO:0000256" key="1">
    <source>
        <dbReference type="SAM" id="MobiDB-lite"/>
    </source>
</evidence>
<feature type="region of interest" description="Disordered" evidence="1">
    <location>
        <begin position="1"/>
        <end position="111"/>
    </location>
</feature>
<sequence length="271" mass="30772">MSAPNMLSEDRIDSWRQRVPSRLDRDDPFEGDGFGERPATRLTLRDASPPRRRPSTRMSFLRAATPLFGRSSTPSSRPASSMTERRAESNRRGLLSLMSRKRKRKEQEVETPHEPVRLNFLFVGSKSSGQTSLLFRSRYGYFPHASLISPYLWHHASNNAFAKSANFEPLLYLVGLKKDLRDQCFLDDHHSGSEDSSSELMAYPTCCVCPSEASWQAMRIGAQRYAECSAATGEGMKDVIDESARDAMRKIVGAEWLEDEVVAPKKKRRFF</sequence>
<evidence type="ECO:0000313" key="2">
    <source>
        <dbReference type="EMBL" id="CAG7564226.1"/>
    </source>
</evidence>
<dbReference type="Proteomes" id="UP000693738">
    <property type="component" value="Unassembled WGS sequence"/>
</dbReference>
<reference evidence="2" key="1">
    <citation type="submission" date="2021-05" db="EMBL/GenBank/DDBJ databases">
        <authorList>
            <person name="Khan N."/>
        </authorList>
    </citation>
    <scope>NUCLEOTIDE SEQUENCE</scope>
</reference>
<comment type="caution">
    <text evidence="2">The sequence shown here is derived from an EMBL/GenBank/DDBJ whole genome shotgun (WGS) entry which is preliminary data.</text>
</comment>
<organism evidence="2 3">
    <name type="scientific">Fusarium equiseti</name>
    <name type="common">Fusarium scirpi</name>
    <dbReference type="NCBI Taxonomy" id="61235"/>
    <lineage>
        <taxon>Eukaryota</taxon>
        <taxon>Fungi</taxon>
        <taxon>Dikarya</taxon>
        <taxon>Ascomycota</taxon>
        <taxon>Pezizomycotina</taxon>
        <taxon>Sordariomycetes</taxon>
        <taxon>Hypocreomycetidae</taxon>
        <taxon>Hypocreales</taxon>
        <taxon>Nectriaceae</taxon>
        <taxon>Fusarium</taxon>
        <taxon>Fusarium incarnatum-equiseti species complex</taxon>
    </lineage>
</organism>
<dbReference type="AlphaFoldDB" id="A0A8J2IXI6"/>
<evidence type="ECO:0000313" key="3">
    <source>
        <dbReference type="Proteomes" id="UP000693738"/>
    </source>
</evidence>
<evidence type="ECO:0008006" key="4">
    <source>
        <dbReference type="Google" id="ProtNLM"/>
    </source>
</evidence>
<proteinExistence type="predicted"/>
<dbReference type="EMBL" id="CAJSTJ010000163">
    <property type="protein sequence ID" value="CAG7564226.1"/>
    <property type="molecule type" value="Genomic_DNA"/>
</dbReference>
<protein>
    <recommendedName>
        <fullName evidence="4">P-loop containing nucleoside triphosphate hydrolase protein</fullName>
    </recommendedName>
</protein>